<name>A0A813U6M1_9BILA</name>
<dbReference type="InterPro" id="IPR050863">
    <property type="entry name" value="CenT-Element_Derived"/>
</dbReference>
<dbReference type="PANTHER" id="PTHR19303:SF74">
    <property type="entry name" value="POGO TRANSPOSABLE ELEMENT WITH KRAB DOMAIN"/>
    <property type="match status" value="1"/>
</dbReference>
<dbReference type="InterPro" id="IPR007889">
    <property type="entry name" value="HTH_Psq"/>
</dbReference>
<dbReference type="PANTHER" id="PTHR19303">
    <property type="entry name" value="TRANSPOSON"/>
    <property type="match status" value="1"/>
</dbReference>
<organism evidence="3 4">
    <name type="scientific">Rotaria sordida</name>
    <dbReference type="NCBI Taxonomy" id="392033"/>
    <lineage>
        <taxon>Eukaryota</taxon>
        <taxon>Metazoa</taxon>
        <taxon>Spiralia</taxon>
        <taxon>Gnathifera</taxon>
        <taxon>Rotifera</taxon>
        <taxon>Eurotatoria</taxon>
        <taxon>Bdelloidea</taxon>
        <taxon>Philodinida</taxon>
        <taxon>Philodinidae</taxon>
        <taxon>Rotaria</taxon>
    </lineage>
</organism>
<evidence type="ECO:0000259" key="2">
    <source>
        <dbReference type="Pfam" id="PF05225"/>
    </source>
</evidence>
<dbReference type="InterPro" id="IPR009057">
    <property type="entry name" value="Homeodomain-like_sf"/>
</dbReference>
<feature type="domain" description="HTH psq-type" evidence="2">
    <location>
        <begin position="11"/>
        <end position="47"/>
    </location>
</feature>
<evidence type="ECO:0000256" key="1">
    <source>
        <dbReference type="SAM" id="MobiDB-lite"/>
    </source>
</evidence>
<comment type="caution">
    <text evidence="3">The sequence shown here is derived from an EMBL/GenBank/DDBJ whole genome shotgun (WGS) entry which is preliminary data.</text>
</comment>
<dbReference type="Pfam" id="PF05225">
    <property type="entry name" value="HTH_psq"/>
    <property type="match status" value="1"/>
</dbReference>
<dbReference type="Proteomes" id="UP000663864">
    <property type="component" value="Unassembled WGS sequence"/>
</dbReference>
<proteinExistence type="predicted"/>
<feature type="compositionally biased region" description="Polar residues" evidence="1">
    <location>
        <begin position="561"/>
        <end position="573"/>
    </location>
</feature>
<dbReference type="Gene3D" id="1.10.10.60">
    <property type="entry name" value="Homeodomain-like"/>
    <property type="match status" value="1"/>
</dbReference>
<dbReference type="AlphaFoldDB" id="A0A813U6M1"/>
<sequence length="601" mass="67591">MVRSHQKYSSENLRQAIQAYSSGSMSSVDAAKFYGVPESTIRNHKRRPAMTIGSGRPYLLKKNDEEYLVQLLLDLEQTGLRLTKKKVMKVSQDYVETLKQKSQPLGRHWFQDFLLRSKNKIKFIKEQKLERCRKDGFTETVRSGWLDTIFNVMQQHNLFDRPAQIYNVDECGFNDDTQRELVLVPSDTKIKYEENGGAGKSFTTIIIAVNAKGDVLPPLTVYAAQRVNNQWTEGGPARSAYCCTNNGWINDEVFAFCIHCPSMSIDNMSTLSNSVSNISLSNNSVLSSNGSGSSSSYNIQSTSAVPLPTTTDQAIQLLNSVISNIEYCDNDNNRDAQQQQRLIPDDVYLSAQNHLLPTPVFSHPNIYSHVNVDQSRSASSNGFSIQQSPVRVVNQHFISDNEEFDLLQPDRDVLQKHTSFSDLSLMQMVKPVKQNETDDDEDEQFVVNSTSRMYTELNNVTLSFIPTPSSLSVSPSHNLSTATLSTDSNLCLPQLSTPATAAATVYNNTLNTEPRLSSPAPKAPSTRVRQQRKFGEVVTSDSFLEEIKQKQQQKLAKSRSGKSNANRNKITSRTTKKTTKKLTVLYFCVYTYYMHSNSRYS</sequence>
<feature type="region of interest" description="Disordered" evidence="1">
    <location>
        <begin position="511"/>
        <end position="534"/>
    </location>
</feature>
<evidence type="ECO:0000313" key="3">
    <source>
        <dbReference type="EMBL" id="CAF0821586.1"/>
    </source>
</evidence>
<gene>
    <name evidence="3" type="ORF">ZHD862_LOCUS3412</name>
</gene>
<feature type="region of interest" description="Disordered" evidence="1">
    <location>
        <begin position="549"/>
        <end position="575"/>
    </location>
</feature>
<dbReference type="GO" id="GO:0003677">
    <property type="term" value="F:DNA binding"/>
    <property type="evidence" value="ECO:0007669"/>
    <property type="project" value="InterPro"/>
</dbReference>
<protein>
    <recommendedName>
        <fullName evidence="2">HTH psq-type domain-containing protein</fullName>
    </recommendedName>
</protein>
<reference evidence="3" key="1">
    <citation type="submission" date="2021-02" db="EMBL/GenBank/DDBJ databases">
        <authorList>
            <person name="Nowell W R."/>
        </authorList>
    </citation>
    <scope>NUCLEOTIDE SEQUENCE</scope>
</reference>
<accession>A0A813U6M1</accession>
<evidence type="ECO:0000313" key="4">
    <source>
        <dbReference type="Proteomes" id="UP000663864"/>
    </source>
</evidence>
<dbReference type="EMBL" id="CAJNOT010000074">
    <property type="protein sequence ID" value="CAF0821586.1"/>
    <property type="molecule type" value="Genomic_DNA"/>
</dbReference>
<dbReference type="GO" id="GO:0005634">
    <property type="term" value="C:nucleus"/>
    <property type="evidence" value="ECO:0007669"/>
    <property type="project" value="TreeGrafter"/>
</dbReference>
<dbReference type="SUPFAM" id="SSF46689">
    <property type="entry name" value="Homeodomain-like"/>
    <property type="match status" value="1"/>
</dbReference>